<gene>
    <name evidence="2" type="ORF">LCGC14_3050250</name>
</gene>
<feature type="transmembrane region" description="Helical" evidence="1">
    <location>
        <begin position="30"/>
        <end position="51"/>
    </location>
</feature>
<dbReference type="AlphaFoldDB" id="A0A0F8WMG8"/>
<keyword evidence="1" id="KW-0812">Transmembrane</keyword>
<keyword evidence="1" id="KW-0472">Membrane</keyword>
<accession>A0A0F8WMG8</accession>
<sequence length="88" mass="10631">MNPFYDKLFLTLKLNGYATKLYNHHQREKFMFRLLFLMPIILCLIWYFFLKQNKIPIKQGKKGFIYILVFSAMVLGFFILMMQVTHTA</sequence>
<reference evidence="2" key="1">
    <citation type="journal article" date="2015" name="Nature">
        <title>Complex archaea that bridge the gap between prokaryotes and eukaryotes.</title>
        <authorList>
            <person name="Spang A."/>
            <person name="Saw J.H."/>
            <person name="Jorgensen S.L."/>
            <person name="Zaremba-Niedzwiedzka K."/>
            <person name="Martijn J."/>
            <person name="Lind A.E."/>
            <person name="van Eijk R."/>
            <person name="Schleper C."/>
            <person name="Guy L."/>
            <person name="Ettema T.J."/>
        </authorList>
    </citation>
    <scope>NUCLEOTIDE SEQUENCE</scope>
</reference>
<proteinExistence type="predicted"/>
<evidence type="ECO:0000256" key="1">
    <source>
        <dbReference type="SAM" id="Phobius"/>
    </source>
</evidence>
<name>A0A0F8WMG8_9ZZZZ</name>
<protein>
    <submittedName>
        <fullName evidence="2">Uncharacterized protein</fullName>
    </submittedName>
</protein>
<feature type="transmembrane region" description="Helical" evidence="1">
    <location>
        <begin position="63"/>
        <end position="84"/>
    </location>
</feature>
<keyword evidence="1" id="KW-1133">Transmembrane helix</keyword>
<evidence type="ECO:0000313" key="2">
    <source>
        <dbReference type="EMBL" id="KKK57858.1"/>
    </source>
</evidence>
<comment type="caution">
    <text evidence="2">The sequence shown here is derived from an EMBL/GenBank/DDBJ whole genome shotgun (WGS) entry which is preliminary data.</text>
</comment>
<dbReference type="EMBL" id="LAZR01064265">
    <property type="protein sequence ID" value="KKK57858.1"/>
    <property type="molecule type" value="Genomic_DNA"/>
</dbReference>
<organism evidence="2">
    <name type="scientific">marine sediment metagenome</name>
    <dbReference type="NCBI Taxonomy" id="412755"/>
    <lineage>
        <taxon>unclassified sequences</taxon>
        <taxon>metagenomes</taxon>
        <taxon>ecological metagenomes</taxon>
    </lineage>
</organism>